<dbReference type="AlphaFoldDB" id="A0A7S3YIP5"/>
<evidence type="ECO:0000313" key="2">
    <source>
        <dbReference type="EMBL" id="CAE0652841.1"/>
    </source>
</evidence>
<reference evidence="2" key="1">
    <citation type="submission" date="2021-01" db="EMBL/GenBank/DDBJ databases">
        <authorList>
            <person name="Corre E."/>
            <person name="Pelletier E."/>
            <person name="Niang G."/>
            <person name="Scheremetjew M."/>
            <person name="Finn R."/>
            <person name="Kale V."/>
            <person name="Holt S."/>
            <person name="Cochrane G."/>
            <person name="Meng A."/>
            <person name="Brown T."/>
            <person name="Cohen L."/>
        </authorList>
    </citation>
    <scope>NUCLEOTIDE SEQUENCE</scope>
    <source>
        <strain evidence="2">CCCM811</strain>
    </source>
</reference>
<evidence type="ECO:0000256" key="1">
    <source>
        <dbReference type="SAM" id="MobiDB-lite"/>
    </source>
</evidence>
<feature type="compositionally biased region" description="Acidic residues" evidence="1">
    <location>
        <begin position="76"/>
        <end position="88"/>
    </location>
</feature>
<organism evidence="2">
    <name type="scientific">Lotharella globosa</name>
    <dbReference type="NCBI Taxonomy" id="91324"/>
    <lineage>
        <taxon>Eukaryota</taxon>
        <taxon>Sar</taxon>
        <taxon>Rhizaria</taxon>
        <taxon>Cercozoa</taxon>
        <taxon>Chlorarachniophyceae</taxon>
        <taxon>Lotharella</taxon>
    </lineage>
</organism>
<feature type="region of interest" description="Disordered" evidence="1">
    <location>
        <begin position="73"/>
        <end position="92"/>
    </location>
</feature>
<proteinExistence type="predicted"/>
<gene>
    <name evidence="2" type="ORF">LGLO00237_LOCUS5829</name>
</gene>
<dbReference type="EMBL" id="HBIV01007827">
    <property type="protein sequence ID" value="CAE0652841.1"/>
    <property type="molecule type" value="Transcribed_RNA"/>
</dbReference>
<feature type="region of interest" description="Disordered" evidence="1">
    <location>
        <begin position="158"/>
        <end position="189"/>
    </location>
</feature>
<accession>A0A7S3YIP5</accession>
<protein>
    <submittedName>
        <fullName evidence="2">Uncharacterized protein</fullName>
    </submittedName>
</protein>
<name>A0A7S3YIP5_9EUKA</name>
<sequence>MKDSRGWTCIHHYIHGLEEPEVEADSYAWFEGICSKADMKDKNSFYSQLFVGDSSGSTPLMHMCRVYKEYVNKNPEEDEDEPDDDEEEKEKKKVKTHYDILNLLVEQYVKNGDVWAHNDINETAIAIAQDRSHQDNGDCLKALVKSFRANKLEEKFADIRKERPEPQVVEDDSEKSETRGQCATGCAIS</sequence>